<evidence type="ECO:0000259" key="4">
    <source>
        <dbReference type="PROSITE" id="PS01124"/>
    </source>
</evidence>
<proteinExistence type="predicted"/>
<dbReference type="GO" id="GO:0043565">
    <property type="term" value="F:sequence-specific DNA binding"/>
    <property type="evidence" value="ECO:0007669"/>
    <property type="project" value="InterPro"/>
</dbReference>
<dbReference type="SUPFAM" id="SSF46689">
    <property type="entry name" value="Homeodomain-like"/>
    <property type="match status" value="2"/>
</dbReference>
<dbReference type="KEGG" id="cheb:HH215_02060"/>
<dbReference type="EMBL" id="CP051680">
    <property type="protein sequence ID" value="QJD82080.1"/>
    <property type="molecule type" value="Genomic_DNA"/>
</dbReference>
<dbReference type="SUPFAM" id="SSF51215">
    <property type="entry name" value="Regulatory protein AraC"/>
    <property type="match status" value="1"/>
</dbReference>
<accession>A0A7Z2VFQ5</accession>
<dbReference type="PROSITE" id="PS01124">
    <property type="entry name" value="HTH_ARAC_FAMILY_2"/>
    <property type="match status" value="1"/>
</dbReference>
<evidence type="ECO:0000313" key="6">
    <source>
        <dbReference type="Proteomes" id="UP000502248"/>
    </source>
</evidence>
<dbReference type="InterPro" id="IPR003313">
    <property type="entry name" value="AraC-bd"/>
</dbReference>
<keyword evidence="6" id="KW-1185">Reference proteome</keyword>
<dbReference type="PANTHER" id="PTHR43280">
    <property type="entry name" value="ARAC-FAMILY TRANSCRIPTIONAL REGULATOR"/>
    <property type="match status" value="1"/>
</dbReference>
<keyword evidence="1" id="KW-0805">Transcription regulation</keyword>
<dbReference type="InterPro" id="IPR037923">
    <property type="entry name" value="HTH-like"/>
</dbReference>
<dbReference type="Pfam" id="PF02311">
    <property type="entry name" value="AraC_binding"/>
    <property type="match status" value="1"/>
</dbReference>
<dbReference type="PROSITE" id="PS00041">
    <property type="entry name" value="HTH_ARAC_FAMILY_1"/>
    <property type="match status" value="1"/>
</dbReference>
<name>A0A7Z2VFQ5_9BACL</name>
<organism evidence="5 6">
    <name type="scientific">Cohnella herbarum</name>
    <dbReference type="NCBI Taxonomy" id="2728023"/>
    <lineage>
        <taxon>Bacteria</taxon>
        <taxon>Bacillati</taxon>
        <taxon>Bacillota</taxon>
        <taxon>Bacilli</taxon>
        <taxon>Bacillales</taxon>
        <taxon>Paenibacillaceae</taxon>
        <taxon>Cohnella</taxon>
    </lineage>
</organism>
<evidence type="ECO:0000256" key="3">
    <source>
        <dbReference type="ARBA" id="ARBA00023163"/>
    </source>
</evidence>
<evidence type="ECO:0000256" key="2">
    <source>
        <dbReference type="ARBA" id="ARBA00023125"/>
    </source>
</evidence>
<dbReference type="Gene3D" id="2.60.120.280">
    <property type="entry name" value="Regulatory protein AraC"/>
    <property type="match status" value="1"/>
</dbReference>
<dbReference type="Proteomes" id="UP000502248">
    <property type="component" value="Chromosome"/>
</dbReference>
<dbReference type="AlphaFoldDB" id="A0A7Z2VFQ5"/>
<evidence type="ECO:0000313" key="5">
    <source>
        <dbReference type="EMBL" id="QJD82080.1"/>
    </source>
</evidence>
<dbReference type="PRINTS" id="PR00032">
    <property type="entry name" value="HTHARAC"/>
</dbReference>
<dbReference type="Pfam" id="PF12833">
    <property type="entry name" value="HTH_18"/>
    <property type="match status" value="1"/>
</dbReference>
<dbReference type="InterPro" id="IPR018060">
    <property type="entry name" value="HTH_AraC"/>
</dbReference>
<dbReference type="InterPro" id="IPR018062">
    <property type="entry name" value="HTH_AraC-typ_CS"/>
</dbReference>
<protein>
    <submittedName>
        <fullName evidence="5">AraC family transcriptional regulator</fullName>
    </submittedName>
</protein>
<reference evidence="5 6" key="1">
    <citation type="submission" date="2020-04" db="EMBL/GenBank/DDBJ databases">
        <title>Genome sequencing of novel species.</title>
        <authorList>
            <person name="Heo J."/>
            <person name="Kim S.-J."/>
            <person name="Kim J.-S."/>
            <person name="Hong S.-B."/>
            <person name="Kwon S.-W."/>
        </authorList>
    </citation>
    <scope>NUCLEOTIDE SEQUENCE [LARGE SCALE GENOMIC DNA]</scope>
    <source>
        <strain evidence="5 6">MFER-1</strain>
    </source>
</reference>
<dbReference type="GO" id="GO:0003700">
    <property type="term" value="F:DNA-binding transcription factor activity"/>
    <property type="evidence" value="ECO:0007669"/>
    <property type="project" value="InterPro"/>
</dbReference>
<evidence type="ECO:0000256" key="1">
    <source>
        <dbReference type="ARBA" id="ARBA00023015"/>
    </source>
</evidence>
<dbReference type="InterPro" id="IPR020449">
    <property type="entry name" value="Tscrpt_reg_AraC-type_HTH"/>
</dbReference>
<keyword evidence="3" id="KW-0804">Transcription</keyword>
<dbReference type="InterPro" id="IPR009057">
    <property type="entry name" value="Homeodomain-like_sf"/>
</dbReference>
<dbReference type="RefSeq" id="WP_169278385.1">
    <property type="nucleotide sequence ID" value="NZ_CP051680.1"/>
</dbReference>
<feature type="domain" description="HTH araC/xylS-type" evidence="4">
    <location>
        <begin position="175"/>
        <end position="273"/>
    </location>
</feature>
<gene>
    <name evidence="5" type="ORF">HH215_02060</name>
</gene>
<sequence length="275" mass="31792">MASGKNELAISELLHNLQVEVSSVHLTHVSLDWRDSDYTPDFNKLYFILDGEGWIRIADKQFHPRPGQLCLMPAYVNQGYSVVSDQPYRKYWCHFTTRTGSFDLFQWIGVPFCIDVQDPDKITRLFEQLIEPSGSSPIVTLIRQKAAMLELLAAYLEQVPVQVLQHRNEEIKRLNVIHDYVDKHLQSSVSVDDLASLLHLHPNYFIAYFKKHFGISPLKYVNRKRIEKAKTLLMTSAHNVKEIADLTGFADTNHFTKFFRKETGFSPTEFRAIYG</sequence>
<dbReference type="Gene3D" id="1.10.10.60">
    <property type="entry name" value="Homeodomain-like"/>
    <property type="match status" value="2"/>
</dbReference>
<dbReference type="PANTHER" id="PTHR43280:SF2">
    <property type="entry name" value="HTH-TYPE TRANSCRIPTIONAL REGULATOR EXSA"/>
    <property type="match status" value="1"/>
</dbReference>
<keyword evidence="2" id="KW-0238">DNA-binding</keyword>
<dbReference type="SMART" id="SM00342">
    <property type="entry name" value="HTH_ARAC"/>
    <property type="match status" value="1"/>
</dbReference>